<evidence type="ECO:0000256" key="6">
    <source>
        <dbReference type="SAM" id="Phobius"/>
    </source>
</evidence>
<dbReference type="Pfam" id="PF05105">
    <property type="entry name" value="Phage_holin_4_1"/>
    <property type="match status" value="1"/>
</dbReference>
<dbReference type="AlphaFoldDB" id="Q5WIB7"/>
<name>Q5WIB7_SHOC1</name>
<evidence type="ECO:0000256" key="2">
    <source>
        <dbReference type="ARBA" id="ARBA00022692"/>
    </source>
</evidence>
<accession>Q5WIB7</accession>
<sequence>MEQISFFLNFQNLEVAKLYLFGPVKFLDLLIVLMVIDIITGVMKAVKLKDLRSRSALFGYARKIAIFGIIIVANIVDRILDLNGMVATTTVLFYIANEALSIVENASRIGLKVPPVIMEKLRGFDEHGPEENKKESE</sequence>
<evidence type="ECO:0000313" key="8">
    <source>
        <dbReference type="Proteomes" id="UP000001168"/>
    </source>
</evidence>
<dbReference type="NCBIfam" id="TIGR01593">
    <property type="entry name" value="holin_tox_secr"/>
    <property type="match status" value="1"/>
</dbReference>
<protein>
    <submittedName>
        <fullName evidence="7">Phage-related protein</fullName>
    </submittedName>
</protein>
<keyword evidence="2 6" id="KW-0812">Transmembrane</keyword>
<gene>
    <name evidence="7" type="ordered locus">ABC1350</name>
</gene>
<evidence type="ECO:0000256" key="3">
    <source>
        <dbReference type="ARBA" id="ARBA00022989"/>
    </source>
</evidence>
<dbReference type="eggNOG" id="COG4824">
    <property type="taxonomic scope" value="Bacteria"/>
</dbReference>
<feature type="transmembrane region" description="Helical" evidence="6">
    <location>
        <begin position="20"/>
        <end position="43"/>
    </location>
</feature>
<dbReference type="Proteomes" id="UP000001168">
    <property type="component" value="Chromosome"/>
</dbReference>
<comment type="similarity">
    <text evidence="5">Belongs to the bacteriophage holin family. Cp-1 holin subfamily.</text>
</comment>
<evidence type="ECO:0000256" key="5">
    <source>
        <dbReference type="ARBA" id="ARBA00023600"/>
    </source>
</evidence>
<feature type="transmembrane region" description="Helical" evidence="6">
    <location>
        <begin position="55"/>
        <end position="76"/>
    </location>
</feature>
<keyword evidence="4 6" id="KW-0472">Membrane</keyword>
<evidence type="ECO:0000256" key="1">
    <source>
        <dbReference type="ARBA" id="ARBA00004141"/>
    </source>
</evidence>
<dbReference type="EMBL" id="AP006627">
    <property type="protein sequence ID" value="BAD63888.1"/>
    <property type="molecule type" value="Genomic_DNA"/>
</dbReference>
<comment type="subcellular location">
    <subcellularLocation>
        <location evidence="1">Membrane</location>
        <topology evidence="1">Multi-pass membrane protein</topology>
    </subcellularLocation>
</comment>
<reference evidence="7 8" key="5">
    <citation type="journal article" date="2007" name="Extremophiles">
        <title>Intragenomic diversity of the V1 regions of 16S rRNA genes in high-alkaline protease-producing Bacillus clausii spp.</title>
        <authorList>
            <person name="Kageyama Y."/>
            <person name="Takaki Y."/>
            <person name="Shimamura S."/>
            <person name="Nishi S."/>
            <person name="Nogi Y."/>
            <person name="Uchimura K."/>
            <person name="Kobayashi T."/>
            <person name="Hitomi J."/>
            <person name="Ozaki K."/>
            <person name="Kawai S."/>
            <person name="Ito S."/>
            <person name="Horikoshi K."/>
        </authorList>
    </citation>
    <scope>NUCLEOTIDE SEQUENCE [LARGE SCALE GENOMIC DNA]</scope>
    <source>
        <strain evidence="7 8">KSM-K16</strain>
    </source>
</reference>
<reference evidence="7 8" key="3">
    <citation type="journal article" date="1997" name="Protein Eng.">
        <title>High-resolution crystal structure of M-protease: phylogeny aided analysis of the high-alkaline adaptation mechanism.</title>
        <authorList>
            <person name="Shirai T."/>
            <person name="Suzuki A."/>
            <person name="Yamane T."/>
            <person name="Ashida T."/>
            <person name="Kobayashi T."/>
            <person name="Ito S."/>
        </authorList>
    </citation>
    <scope>NUCLEOTIDE SEQUENCE [LARGE SCALE GENOMIC DNA]</scope>
    <source>
        <strain evidence="7 8">KSM-K16</strain>
    </source>
</reference>
<reference evidence="8" key="4">
    <citation type="submission" date="2003-10" db="EMBL/GenBank/DDBJ databases">
        <title>The complete genome sequence of the alkaliphilic Bacillus clausii KSM-K16.</title>
        <authorList>
            <person name="Takaki Y."/>
            <person name="Kageyama Y."/>
            <person name="Shimamura S."/>
            <person name="Suzuki H."/>
            <person name="Nishi S."/>
            <person name="Hatada Y."/>
            <person name="Kawai S."/>
            <person name="Ito S."/>
            <person name="Horikoshi K."/>
        </authorList>
    </citation>
    <scope>NUCLEOTIDE SEQUENCE [LARGE SCALE GENOMIC DNA]</scope>
    <source>
        <strain evidence="8">KSM-K16</strain>
    </source>
</reference>
<organism evidence="7 8">
    <name type="scientific">Shouchella clausii (strain KSM-K16)</name>
    <name type="common">Alkalihalobacillus clausii</name>
    <dbReference type="NCBI Taxonomy" id="66692"/>
    <lineage>
        <taxon>Bacteria</taxon>
        <taxon>Bacillati</taxon>
        <taxon>Bacillota</taxon>
        <taxon>Bacilli</taxon>
        <taxon>Bacillales</taxon>
        <taxon>Bacillaceae</taxon>
        <taxon>Shouchella</taxon>
    </lineage>
</organism>
<keyword evidence="8" id="KW-1185">Reference proteome</keyword>
<evidence type="ECO:0000256" key="4">
    <source>
        <dbReference type="ARBA" id="ARBA00023136"/>
    </source>
</evidence>
<dbReference type="HOGENOM" id="CLU_125939_3_2_9"/>
<evidence type="ECO:0000313" key="7">
    <source>
        <dbReference type="EMBL" id="BAD63888.1"/>
    </source>
</evidence>
<dbReference type="OrthoDB" id="88184at2"/>
<keyword evidence="3 6" id="KW-1133">Transmembrane helix</keyword>
<dbReference type="InterPro" id="IPR006480">
    <property type="entry name" value="Phage_holin_4_1"/>
</dbReference>
<proteinExistence type="inferred from homology"/>
<dbReference type="RefSeq" id="WP_011246201.1">
    <property type="nucleotide sequence ID" value="NC_006582.1"/>
</dbReference>
<reference evidence="7 8" key="2">
    <citation type="journal article" date="1995" name="Appl. Microbiol. Biotechnol.">
        <title>Purification and properties of an alkaline protease from alkalophilic Bacillus sp. KSM-K16.</title>
        <authorList>
            <person name="Kobayashi T."/>
            <person name="Hakamada Y."/>
            <person name="Adachi S."/>
            <person name="Hitomi J."/>
            <person name="Yoshimatsu T."/>
            <person name="Koike K."/>
            <person name="Kawai S."/>
            <person name="Ito S."/>
        </authorList>
    </citation>
    <scope>NUCLEOTIDE SEQUENCE [LARGE SCALE GENOMIC DNA]</scope>
    <source>
        <strain evidence="7 8">KSM-K16</strain>
    </source>
</reference>
<dbReference type="STRING" id="66692.ABC1350"/>
<reference evidence="7 8" key="1">
    <citation type="journal article" date="1994" name="J. Ferment. Bioeng.">
        <title>Molecular cloning and nucleotide sequence of the gene for an alkaline protease from the alkalophilic Bacillus sp. KSM-K16.</title>
        <authorList>
            <person name="Hakamada Y."/>
            <person name="Kobayashi T."/>
            <person name="Hitomi J."/>
            <person name="Kawai S."/>
            <person name="Ito S."/>
        </authorList>
    </citation>
    <scope>NUCLEOTIDE SEQUENCE [LARGE SCALE GENOMIC DNA]</scope>
    <source>
        <strain evidence="7 8">KSM-K16</strain>
    </source>
</reference>
<dbReference type="GO" id="GO:0016020">
    <property type="term" value="C:membrane"/>
    <property type="evidence" value="ECO:0007669"/>
    <property type="project" value="UniProtKB-SubCell"/>
</dbReference>
<dbReference type="KEGG" id="bcl:ABC1350"/>